<feature type="region of interest" description="Disordered" evidence="1">
    <location>
        <begin position="20"/>
        <end position="173"/>
    </location>
</feature>
<dbReference type="EMBL" id="KV426026">
    <property type="protein sequence ID" value="KZV91477.1"/>
    <property type="molecule type" value="Genomic_DNA"/>
</dbReference>
<proteinExistence type="predicted"/>
<organism evidence="2 3">
    <name type="scientific">Exidia glandulosa HHB12029</name>
    <dbReference type="NCBI Taxonomy" id="1314781"/>
    <lineage>
        <taxon>Eukaryota</taxon>
        <taxon>Fungi</taxon>
        <taxon>Dikarya</taxon>
        <taxon>Basidiomycota</taxon>
        <taxon>Agaricomycotina</taxon>
        <taxon>Agaricomycetes</taxon>
        <taxon>Auriculariales</taxon>
        <taxon>Exidiaceae</taxon>
        <taxon>Exidia</taxon>
    </lineage>
</organism>
<evidence type="ECO:0000313" key="3">
    <source>
        <dbReference type="Proteomes" id="UP000077266"/>
    </source>
</evidence>
<keyword evidence="3" id="KW-1185">Reference proteome</keyword>
<accession>A0A165H5E0</accession>
<gene>
    <name evidence="2" type="ORF">EXIGLDRAFT_95443</name>
</gene>
<feature type="compositionally biased region" description="Low complexity" evidence="1">
    <location>
        <begin position="33"/>
        <end position="42"/>
    </location>
</feature>
<dbReference type="AlphaFoldDB" id="A0A165H5E0"/>
<evidence type="ECO:0000313" key="2">
    <source>
        <dbReference type="EMBL" id="KZV91477.1"/>
    </source>
</evidence>
<sequence length="173" mass="18682">MLCARSRSLRRLQGRLYATQHALQGARKPARPRLPAAAPGYPSRAQRSSHEDQRRGKQPLQGGQVPAGDSDLHHGRQLCRVARPVGAGPDNARGARARVVQSLRRPSLERRARAGLARRQPRRAVQDAVGQGPLPSRKGPRGARQTRGCASSDHERATIRAGKPGNAGATSRD</sequence>
<dbReference type="Proteomes" id="UP000077266">
    <property type="component" value="Unassembled WGS sequence"/>
</dbReference>
<dbReference type="InParanoid" id="A0A165H5E0"/>
<name>A0A165H5E0_EXIGL</name>
<reference evidence="2 3" key="1">
    <citation type="journal article" date="2016" name="Mol. Biol. Evol.">
        <title>Comparative Genomics of Early-Diverging Mushroom-Forming Fungi Provides Insights into the Origins of Lignocellulose Decay Capabilities.</title>
        <authorList>
            <person name="Nagy L.G."/>
            <person name="Riley R."/>
            <person name="Tritt A."/>
            <person name="Adam C."/>
            <person name="Daum C."/>
            <person name="Floudas D."/>
            <person name="Sun H."/>
            <person name="Yadav J.S."/>
            <person name="Pangilinan J."/>
            <person name="Larsson K.H."/>
            <person name="Matsuura K."/>
            <person name="Barry K."/>
            <person name="Labutti K."/>
            <person name="Kuo R."/>
            <person name="Ohm R.A."/>
            <person name="Bhattacharya S.S."/>
            <person name="Shirouzu T."/>
            <person name="Yoshinaga Y."/>
            <person name="Martin F.M."/>
            <person name="Grigoriev I.V."/>
            <person name="Hibbett D.S."/>
        </authorList>
    </citation>
    <scope>NUCLEOTIDE SEQUENCE [LARGE SCALE GENOMIC DNA]</scope>
    <source>
        <strain evidence="2 3">HHB12029</strain>
    </source>
</reference>
<evidence type="ECO:0000256" key="1">
    <source>
        <dbReference type="SAM" id="MobiDB-lite"/>
    </source>
</evidence>
<protein>
    <submittedName>
        <fullName evidence="2">Uncharacterized protein</fullName>
    </submittedName>
</protein>